<comment type="similarity">
    <text evidence="2 6">Belongs to the cytochrome P450 family.</text>
</comment>
<keyword evidence="4 6" id="KW-0479">Metal-binding</keyword>
<protein>
    <submittedName>
        <fullName evidence="8">Cytochrome P450 monooxygenase TRI13</fullName>
    </submittedName>
</protein>
<dbReference type="GO" id="GO:0004497">
    <property type="term" value="F:monooxygenase activity"/>
    <property type="evidence" value="ECO:0007669"/>
    <property type="project" value="UniProtKB-KW"/>
</dbReference>
<dbReference type="EMBL" id="JAVFKD010000004">
    <property type="protein sequence ID" value="KAK5995437.1"/>
    <property type="molecule type" value="Genomic_DNA"/>
</dbReference>
<dbReference type="PROSITE" id="PS00086">
    <property type="entry name" value="CYTOCHROME_P450"/>
    <property type="match status" value="1"/>
</dbReference>
<evidence type="ECO:0000256" key="1">
    <source>
        <dbReference type="ARBA" id="ARBA00001971"/>
    </source>
</evidence>
<reference evidence="8 9" key="1">
    <citation type="submission" date="2024-01" db="EMBL/GenBank/DDBJ databases">
        <title>Complete genome of Cladobotryum mycophilum ATHUM6906.</title>
        <authorList>
            <person name="Christinaki A.C."/>
            <person name="Myridakis A.I."/>
            <person name="Kouvelis V.N."/>
        </authorList>
    </citation>
    <scope>NUCLEOTIDE SEQUENCE [LARGE SCALE GENOMIC DNA]</scope>
    <source>
        <strain evidence="8 9">ATHUM6906</strain>
    </source>
</reference>
<keyword evidence="6 8" id="KW-0503">Monooxygenase</keyword>
<dbReference type="PANTHER" id="PTHR24305">
    <property type="entry name" value="CYTOCHROME P450"/>
    <property type="match status" value="1"/>
</dbReference>
<proteinExistence type="inferred from homology"/>
<evidence type="ECO:0000256" key="6">
    <source>
        <dbReference type="RuleBase" id="RU000461"/>
    </source>
</evidence>
<name>A0ABR0STF8_9HYPO</name>
<evidence type="ECO:0000256" key="3">
    <source>
        <dbReference type="ARBA" id="ARBA00022617"/>
    </source>
</evidence>
<comment type="cofactor">
    <cofactor evidence="1">
        <name>heme</name>
        <dbReference type="ChEBI" id="CHEBI:30413"/>
    </cofactor>
</comment>
<dbReference type="Pfam" id="PF00067">
    <property type="entry name" value="p450"/>
    <property type="match status" value="2"/>
</dbReference>
<evidence type="ECO:0000313" key="8">
    <source>
        <dbReference type="EMBL" id="KAK5995437.1"/>
    </source>
</evidence>
<keyword evidence="9" id="KW-1185">Reference proteome</keyword>
<evidence type="ECO:0000256" key="5">
    <source>
        <dbReference type="ARBA" id="ARBA00023004"/>
    </source>
</evidence>
<dbReference type="PANTHER" id="PTHR24305:SF232">
    <property type="entry name" value="P450, PUTATIVE (EUROFUNG)-RELATED"/>
    <property type="match status" value="1"/>
</dbReference>
<keyword evidence="6" id="KW-0560">Oxidoreductase</keyword>
<comment type="caution">
    <text evidence="8">The sequence shown here is derived from an EMBL/GenBank/DDBJ whole genome shotgun (WGS) entry which is preliminary data.</text>
</comment>
<accession>A0ABR0STF8</accession>
<keyword evidence="7" id="KW-0472">Membrane</keyword>
<dbReference type="Proteomes" id="UP001338125">
    <property type="component" value="Unassembled WGS sequence"/>
</dbReference>
<keyword evidence="5 6" id="KW-0408">Iron</keyword>
<dbReference type="InterPro" id="IPR002401">
    <property type="entry name" value="Cyt_P450_E_grp-I"/>
</dbReference>
<evidence type="ECO:0000256" key="2">
    <source>
        <dbReference type="ARBA" id="ARBA00010617"/>
    </source>
</evidence>
<evidence type="ECO:0000313" key="9">
    <source>
        <dbReference type="Proteomes" id="UP001338125"/>
    </source>
</evidence>
<gene>
    <name evidence="8" type="ORF">PT974_03843</name>
</gene>
<dbReference type="PRINTS" id="PR00463">
    <property type="entry name" value="EP450I"/>
</dbReference>
<dbReference type="SUPFAM" id="SSF48264">
    <property type="entry name" value="Cytochrome P450"/>
    <property type="match status" value="1"/>
</dbReference>
<evidence type="ECO:0000256" key="4">
    <source>
        <dbReference type="ARBA" id="ARBA00022723"/>
    </source>
</evidence>
<feature type="transmembrane region" description="Helical" evidence="7">
    <location>
        <begin position="9"/>
        <end position="28"/>
    </location>
</feature>
<evidence type="ECO:0000256" key="7">
    <source>
        <dbReference type="SAM" id="Phobius"/>
    </source>
</evidence>
<organism evidence="8 9">
    <name type="scientific">Cladobotryum mycophilum</name>
    <dbReference type="NCBI Taxonomy" id="491253"/>
    <lineage>
        <taxon>Eukaryota</taxon>
        <taxon>Fungi</taxon>
        <taxon>Dikarya</taxon>
        <taxon>Ascomycota</taxon>
        <taxon>Pezizomycotina</taxon>
        <taxon>Sordariomycetes</taxon>
        <taxon>Hypocreomycetidae</taxon>
        <taxon>Hypocreales</taxon>
        <taxon>Hypocreaceae</taxon>
        <taxon>Cladobotryum</taxon>
    </lineage>
</organism>
<keyword evidence="7" id="KW-1133">Transmembrane helix</keyword>
<dbReference type="InterPro" id="IPR050121">
    <property type="entry name" value="Cytochrome_P450_monoxygenase"/>
</dbReference>
<dbReference type="InterPro" id="IPR036396">
    <property type="entry name" value="Cyt_P450_sf"/>
</dbReference>
<dbReference type="InterPro" id="IPR001128">
    <property type="entry name" value="Cyt_P450"/>
</dbReference>
<dbReference type="InterPro" id="IPR017972">
    <property type="entry name" value="Cyt_P450_CS"/>
</dbReference>
<dbReference type="Gene3D" id="1.10.630.10">
    <property type="entry name" value="Cytochrome P450"/>
    <property type="match status" value="1"/>
</dbReference>
<dbReference type="PRINTS" id="PR00385">
    <property type="entry name" value="P450"/>
</dbReference>
<keyword evidence="7" id="KW-0812">Transmembrane</keyword>
<sequence>MDVFDCSRGIVALPMIGLAAAALLYFLYNLALPKPLPGIPYSKEASRRLFGDVKEMRKAKYRRQWVWSQPREHHAPVVQLFLFPFRRPSVVVTDYYEAVDICSRRLKEFDRGTRNKECVGLMAPNFHFTMESRDPRLSYHRDLIRDLMTPKFLNEVSAPRVYERVVALIELWDLKTTKACGRPFSANHDLYLATLDIISSVAFDMEDENTALRHEIAHVQSLNHGVSRVLDDPVEFPPGPTDPEVEALLNIPEMVSIAQASPFPTFSQMVAMLKPKHAQAQWNRHALIKRQTDRSLRKLAATGSSGCESALDQLIWREMNAAKKAGRAANYYSPEIRDEVLGYLLAGHDTTATVTSWWIKYMTRHQSVQERLRNELRQAHSNAHQEGRWPTKDEVCAASIPYFYAVMEETLRYSSVATLIIRTATCDTQILGYPIPKGTDVILPLRGPSVTEPAVPISDASRPSSYKDAKERIPYWGDDVDQFKPERWLKTSTNSDGTKEEVYDANAGPNLAFSAGPRQCFGKRLAYLELKIIMTILLWNFEFEPMNDTLNSSEITERLVNLPKDCYAKLKRL</sequence>
<keyword evidence="3 6" id="KW-0349">Heme</keyword>